<keyword evidence="3" id="KW-1003">Cell membrane</keyword>
<accession>A0A7V4TFV6</accession>
<dbReference type="InterPro" id="IPR000515">
    <property type="entry name" value="MetI-like"/>
</dbReference>
<dbReference type="CDD" id="cd06261">
    <property type="entry name" value="TM_PBP2"/>
    <property type="match status" value="1"/>
</dbReference>
<dbReference type="EMBL" id="DTIY01000030">
    <property type="protein sequence ID" value="HGY39090.1"/>
    <property type="molecule type" value="Genomic_DNA"/>
</dbReference>
<keyword evidence="6 7" id="KW-0472">Membrane</keyword>
<feature type="transmembrane region" description="Helical" evidence="7">
    <location>
        <begin position="184"/>
        <end position="209"/>
    </location>
</feature>
<feature type="domain" description="ABC transmembrane type-1" evidence="8">
    <location>
        <begin position="72"/>
        <end position="263"/>
    </location>
</feature>
<evidence type="ECO:0000259" key="8">
    <source>
        <dbReference type="PROSITE" id="PS50928"/>
    </source>
</evidence>
<feature type="transmembrane region" description="Helical" evidence="7">
    <location>
        <begin position="242"/>
        <end position="263"/>
    </location>
</feature>
<reference evidence="9" key="1">
    <citation type="journal article" date="2020" name="mSystems">
        <title>Genome- and Community-Level Interaction Insights into Carbon Utilization and Element Cycling Functions of Hydrothermarchaeota in Hydrothermal Sediment.</title>
        <authorList>
            <person name="Zhou Z."/>
            <person name="Liu Y."/>
            <person name="Xu W."/>
            <person name="Pan J."/>
            <person name="Luo Z.H."/>
            <person name="Li M."/>
        </authorList>
    </citation>
    <scope>NUCLEOTIDE SEQUENCE [LARGE SCALE GENOMIC DNA]</scope>
    <source>
        <strain evidence="9">SpSt-82</strain>
    </source>
</reference>
<proteinExistence type="inferred from homology"/>
<dbReference type="AlphaFoldDB" id="A0A7V4TFV6"/>
<comment type="subcellular location">
    <subcellularLocation>
        <location evidence="1 7">Cell membrane</location>
        <topology evidence="1 7">Multi-pass membrane protein</topology>
    </subcellularLocation>
</comment>
<feature type="transmembrane region" description="Helical" evidence="7">
    <location>
        <begin position="12"/>
        <end position="34"/>
    </location>
</feature>
<sequence>MMKQTASQFFSAVINGILLLFCASYIFPFAWLFYTSLKSQKSFLVNMFGPPIPPTLENYQKLFSDKALIQALFNSFFNCLLSIILIVVFSFSVGYVLARYNFKGRNLLYLTFVAAMLVPVHALLVPTYVYFGTLNLLNKRFTLLLPYVTFGLPVAIYLYESYIRTIPKEIEEAARIDGASTSYVMLRVIFPICLPITGTVILLNFMGIWNEFPFALVLASHPRTRTVTVWLSTLTGLYSGSIPLRLTALLVACLPIIIVFILLRQKMIESVAAGAIKGF</sequence>
<dbReference type="Pfam" id="PF00528">
    <property type="entry name" value="BPD_transp_1"/>
    <property type="match status" value="1"/>
</dbReference>
<keyword evidence="5 7" id="KW-1133">Transmembrane helix</keyword>
<dbReference type="GO" id="GO:0055085">
    <property type="term" value="P:transmembrane transport"/>
    <property type="evidence" value="ECO:0007669"/>
    <property type="project" value="InterPro"/>
</dbReference>
<evidence type="ECO:0000256" key="2">
    <source>
        <dbReference type="ARBA" id="ARBA00022448"/>
    </source>
</evidence>
<dbReference type="SUPFAM" id="SSF161098">
    <property type="entry name" value="MetI-like"/>
    <property type="match status" value="1"/>
</dbReference>
<protein>
    <submittedName>
        <fullName evidence="9">Carbohydrate ABC transporter permease</fullName>
    </submittedName>
</protein>
<evidence type="ECO:0000256" key="4">
    <source>
        <dbReference type="ARBA" id="ARBA00022692"/>
    </source>
</evidence>
<dbReference type="PROSITE" id="PS50928">
    <property type="entry name" value="ABC_TM1"/>
    <property type="match status" value="1"/>
</dbReference>
<keyword evidence="2 7" id="KW-0813">Transport</keyword>
<evidence type="ECO:0000256" key="1">
    <source>
        <dbReference type="ARBA" id="ARBA00004651"/>
    </source>
</evidence>
<dbReference type="PANTHER" id="PTHR43744">
    <property type="entry name" value="ABC TRANSPORTER PERMEASE PROTEIN MG189-RELATED-RELATED"/>
    <property type="match status" value="1"/>
</dbReference>
<comment type="caution">
    <text evidence="9">The sequence shown here is derived from an EMBL/GenBank/DDBJ whole genome shotgun (WGS) entry which is preliminary data.</text>
</comment>
<dbReference type="Gene3D" id="1.10.3720.10">
    <property type="entry name" value="MetI-like"/>
    <property type="match status" value="1"/>
</dbReference>
<evidence type="ECO:0000313" key="9">
    <source>
        <dbReference type="EMBL" id="HGY39090.1"/>
    </source>
</evidence>
<feature type="transmembrane region" description="Helical" evidence="7">
    <location>
        <begin position="75"/>
        <end position="98"/>
    </location>
</feature>
<comment type="similarity">
    <text evidence="7">Belongs to the binding-protein-dependent transport system permease family.</text>
</comment>
<dbReference type="GO" id="GO:0005886">
    <property type="term" value="C:plasma membrane"/>
    <property type="evidence" value="ECO:0007669"/>
    <property type="project" value="UniProtKB-SubCell"/>
</dbReference>
<gene>
    <name evidence="9" type="ORF">ENW11_04700</name>
</gene>
<evidence type="ECO:0000256" key="3">
    <source>
        <dbReference type="ARBA" id="ARBA00022475"/>
    </source>
</evidence>
<dbReference type="PANTHER" id="PTHR43744:SF12">
    <property type="entry name" value="ABC TRANSPORTER PERMEASE PROTEIN MG189-RELATED"/>
    <property type="match status" value="1"/>
</dbReference>
<organism evidence="9">
    <name type="scientific">Candidatus Caldatribacterium saccharofermentans</name>
    <dbReference type="NCBI Taxonomy" id="1454753"/>
    <lineage>
        <taxon>Bacteria</taxon>
        <taxon>Pseudomonadati</taxon>
        <taxon>Atribacterota</taxon>
        <taxon>Atribacteria</taxon>
        <taxon>Atribacterales</taxon>
        <taxon>Candidatus Caldatribacteriaceae</taxon>
        <taxon>Candidatus Caldatribacterium</taxon>
    </lineage>
</organism>
<dbReference type="InterPro" id="IPR035906">
    <property type="entry name" value="MetI-like_sf"/>
</dbReference>
<evidence type="ECO:0000256" key="6">
    <source>
        <dbReference type="ARBA" id="ARBA00023136"/>
    </source>
</evidence>
<keyword evidence="4 7" id="KW-0812">Transmembrane</keyword>
<feature type="transmembrane region" description="Helical" evidence="7">
    <location>
        <begin position="143"/>
        <end position="163"/>
    </location>
</feature>
<evidence type="ECO:0000256" key="7">
    <source>
        <dbReference type="RuleBase" id="RU363032"/>
    </source>
</evidence>
<feature type="transmembrane region" description="Helical" evidence="7">
    <location>
        <begin position="107"/>
        <end position="131"/>
    </location>
</feature>
<evidence type="ECO:0000256" key="5">
    <source>
        <dbReference type="ARBA" id="ARBA00022989"/>
    </source>
</evidence>
<name>A0A7V4TFV6_9BACT</name>